<dbReference type="GO" id="GO:0030313">
    <property type="term" value="C:cell envelope"/>
    <property type="evidence" value="ECO:0007669"/>
    <property type="project" value="UniProtKB-SubCell"/>
</dbReference>
<dbReference type="CDD" id="cd02966">
    <property type="entry name" value="TlpA_like_family"/>
    <property type="match status" value="1"/>
</dbReference>
<evidence type="ECO:0000256" key="3">
    <source>
        <dbReference type="ARBA" id="ARBA00023157"/>
    </source>
</evidence>
<dbReference type="RefSeq" id="WP_169531409.1">
    <property type="nucleotide sequence ID" value="NZ_JABBGH010000002.1"/>
</dbReference>
<dbReference type="SUPFAM" id="SSF52833">
    <property type="entry name" value="Thioredoxin-like"/>
    <property type="match status" value="1"/>
</dbReference>
<evidence type="ECO:0000256" key="5">
    <source>
        <dbReference type="SAM" id="SignalP"/>
    </source>
</evidence>
<evidence type="ECO:0000256" key="4">
    <source>
        <dbReference type="ARBA" id="ARBA00023284"/>
    </source>
</evidence>
<dbReference type="InterPro" id="IPR000866">
    <property type="entry name" value="AhpC/TSA"/>
</dbReference>
<proteinExistence type="predicted"/>
<dbReference type="AlphaFoldDB" id="A0A7Y0FMW0"/>
<dbReference type="EMBL" id="JABBGH010000002">
    <property type="protein sequence ID" value="NML65834.1"/>
    <property type="molecule type" value="Genomic_DNA"/>
</dbReference>
<comment type="caution">
    <text evidence="7">The sequence shown here is derived from an EMBL/GenBank/DDBJ whole genome shotgun (WGS) entry which is preliminary data.</text>
</comment>
<dbReference type="GO" id="GO:0017004">
    <property type="term" value="P:cytochrome complex assembly"/>
    <property type="evidence" value="ECO:0007669"/>
    <property type="project" value="UniProtKB-KW"/>
</dbReference>
<feature type="chain" id="PRO_5030519232" evidence="5">
    <location>
        <begin position="24"/>
        <end position="521"/>
    </location>
</feature>
<dbReference type="Proteomes" id="UP000559626">
    <property type="component" value="Unassembled WGS sequence"/>
</dbReference>
<name>A0A7Y0FMW0_9BACT</name>
<evidence type="ECO:0000313" key="7">
    <source>
        <dbReference type="EMBL" id="NML65834.1"/>
    </source>
</evidence>
<dbReference type="Gene3D" id="3.40.30.10">
    <property type="entry name" value="Glutaredoxin"/>
    <property type="match status" value="1"/>
</dbReference>
<gene>
    <name evidence="7" type="ORF">HHL22_11525</name>
</gene>
<keyword evidence="4" id="KW-0676">Redox-active center</keyword>
<evidence type="ECO:0000256" key="2">
    <source>
        <dbReference type="ARBA" id="ARBA00022748"/>
    </source>
</evidence>
<feature type="domain" description="Thioredoxin" evidence="6">
    <location>
        <begin position="360"/>
        <end position="506"/>
    </location>
</feature>
<evidence type="ECO:0000256" key="1">
    <source>
        <dbReference type="ARBA" id="ARBA00004196"/>
    </source>
</evidence>
<dbReference type="PANTHER" id="PTHR42852:SF6">
    <property type="entry name" value="THIOL:DISULFIDE INTERCHANGE PROTEIN DSBE"/>
    <property type="match status" value="1"/>
</dbReference>
<reference evidence="7 8" key="1">
    <citation type="submission" date="2020-04" db="EMBL/GenBank/DDBJ databases">
        <title>Hymenobacter polaris sp. nov., isolated from Arctic soil.</title>
        <authorList>
            <person name="Dahal R.H."/>
        </authorList>
    </citation>
    <scope>NUCLEOTIDE SEQUENCE [LARGE SCALE GENOMIC DNA]</scope>
    <source>
        <strain evidence="7 8">RP-2-7</strain>
    </source>
</reference>
<keyword evidence="2" id="KW-0201">Cytochrome c-type biogenesis</keyword>
<protein>
    <submittedName>
        <fullName evidence="7">Redoxin domain-containing protein</fullName>
    </submittedName>
</protein>
<organism evidence="7 8">
    <name type="scientific">Hymenobacter polaris</name>
    <dbReference type="NCBI Taxonomy" id="2682546"/>
    <lineage>
        <taxon>Bacteria</taxon>
        <taxon>Pseudomonadati</taxon>
        <taxon>Bacteroidota</taxon>
        <taxon>Cytophagia</taxon>
        <taxon>Cytophagales</taxon>
        <taxon>Hymenobacteraceae</taxon>
        <taxon>Hymenobacter</taxon>
    </lineage>
</organism>
<keyword evidence="8" id="KW-1185">Reference proteome</keyword>
<dbReference type="GO" id="GO:0016209">
    <property type="term" value="F:antioxidant activity"/>
    <property type="evidence" value="ECO:0007669"/>
    <property type="project" value="InterPro"/>
</dbReference>
<dbReference type="InterPro" id="IPR036249">
    <property type="entry name" value="Thioredoxin-like_sf"/>
</dbReference>
<feature type="signal peptide" evidence="5">
    <location>
        <begin position="1"/>
        <end position="23"/>
    </location>
</feature>
<dbReference type="InterPro" id="IPR013766">
    <property type="entry name" value="Thioredoxin_domain"/>
</dbReference>
<evidence type="ECO:0000313" key="8">
    <source>
        <dbReference type="Proteomes" id="UP000559626"/>
    </source>
</evidence>
<dbReference type="GO" id="GO:0016491">
    <property type="term" value="F:oxidoreductase activity"/>
    <property type="evidence" value="ECO:0007669"/>
    <property type="project" value="InterPro"/>
</dbReference>
<keyword evidence="5" id="KW-0732">Signal</keyword>
<evidence type="ECO:0000259" key="6">
    <source>
        <dbReference type="PROSITE" id="PS51352"/>
    </source>
</evidence>
<dbReference type="InterPro" id="IPR050553">
    <property type="entry name" value="Thioredoxin_ResA/DsbE_sf"/>
</dbReference>
<dbReference type="PROSITE" id="PS51352">
    <property type="entry name" value="THIOREDOXIN_2"/>
    <property type="match status" value="1"/>
</dbReference>
<sequence>MKLLFTCLLTGVLCGGLALGSQAQTAPAAGTAIVTGHVTGSGSDSVAVSIRDSPFDAQERITYARVNEKGDFRLSIPVSGSTKADLVYGDAVADLYLDPGTDLDVRFKSEDLAGTVRFKPNGVPTGFATKLHNGGNLTDEQRHRQQMANANTYLAEFDAQFVSNDGFQVLPDNIQLYETPFTSFLDYRIKHERNFLEDRAAKQSFTIDFYNYAKAEITYSNANDRLTFPDLREQVVSTEGRLTMTPDYYSFLREPGLLNDPTAAQNEQFQEFLLNYVHYLAAQQKHLRTDPDFYPVCYALASKRLNGSSKLVTLGRILQESFRFGHVRQSEAMLADFRLLDSKHRFVGTLESDFDQHKALAIGAQAPDFKLISAQGDTIKLSSFQGKLVYLNFWKSTNGLCLRDLAYAQDLNKRFEGKNIVFVNVALDELEIPWRQLVLVKRLPGVQVRALGGFRSAVAQAYNLHDVPTYMLLGEDGTILNPKPKRLSSRAAVDEINSSFGKAALFTSALAQMPGTGGGAK</sequence>
<dbReference type="Pfam" id="PF00578">
    <property type="entry name" value="AhpC-TSA"/>
    <property type="match status" value="1"/>
</dbReference>
<comment type="subcellular location">
    <subcellularLocation>
        <location evidence="1">Cell envelope</location>
    </subcellularLocation>
</comment>
<accession>A0A7Y0FMW0</accession>
<dbReference type="PANTHER" id="PTHR42852">
    <property type="entry name" value="THIOL:DISULFIDE INTERCHANGE PROTEIN DSBE"/>
    <property type="match status" value="1"/>
</dbReference>
<keyword evidence="3" id="KW-1015">Disulfide bond</keyword>